<reference evidence="1 2" key="1">
    <citation type="journal article" date="2022" name="Nat. Plants">
        <title>Genomes of leafy and leafless Platanthera orchids illuminate the evolution of mycoheterotrophy.</title>
        <authorList>
            <person name="Li M.H."/>
            <person name="Liu K.W."/>
            <person name="Li Z."/>
            <person name="Lu H.C."/>
            <person name="Ye Q.L."/>
            <person name="Zhang D."/>
            <person name="Wang J.Y."/>
            <person name="Li Y.F."/>
            <person name="Zhong Z.M."/>
            <person name="Liu X."/>
            <person name="Yu X."/>
            <person name="Liu D.K."/>
            <person name="Tu X.D."/>
            <person name="Liu B."/>
            <person name="Hao Y."/>
            <person name="Liao X.Y."/>
            <person name="Jiang Y.T."/>
            <person name="Sun W.H."/>
            <person name="Chen J."/>
            <person name="Chen Y.Q."/>
            <person name="Ai Y."/>
            <person name="Zhai J.W."/>
            <person name="Wu S.S."/>
            <person name="Zhou Z."/>
            <person name="Hsiao Y.Y."/>
            <person name="Wu W.L."/>
            <person name="Chen Y.Y."/>
            <person name="Lin Y.F."/>
            <person name="Hsu J.L."/>
            <person name="Li C.Y."/>
            <person name="Wang Z.W."/>
            <person name="Zhao X."/>
            <person name="Zhong W.Y."/>
            <person name="Ma X.K."/>
            <person name="Ma L."/>
            <person name="Huang J."/>
            <person name="Chen G.Z."/>
            <person name="Huang M.Z."/>
            <person name="Huang L."/>
            <person name="Peng D.H."/>
            <person name="Luo Y.B."/>
            <person name="Zou S.Q."/>
            <person name="Chen S.P."/>
            <person name="Lan S."/>
            <person name="Tsai W.C."/>
            <person name="Van de Peer Y."/>
            <person name="Liu Z.J."/>
        </authorList>
    </citation>
    <scope>NUCLEOTIDE SEQUENCE [LARGE SCALE GENOMIC DNA]</scope>
    <source>
        <strain evidence="1">Lor288</strain>
    </source>
</reference>
<organism evidence="1 2">
    <name type="scientific">Platanthera guangdongensis</name>
    <dbReference type="NCBI Taxonomy" id="2320717"/>
    <lineage>
        <taxon>Eukaryota</taxon>
        <taxon>Viridiplantae</taxon>
        <taxon>Streptophyta</taxon>
        <taxon>Embryophyta</taxon>
        <taxon>Tracheophyta</taxon>
        <taxon>Spermatophyta</taxon>
        <taxon>Magnoliopsida</taxon>
        <taxon>Liliopsida</taxon>
        <taxon>Asparagales</taxon>
        <taxon>Orchidaceae</taxon>
        <taxon>Orchidoideae</taxon>
        <taxon>Orchideae</taxon>
        <taxon>Orchidinae</taxon>
        <taxon>Platanthera</taxon>
    </lineage>
</organism>
<sequence length="133" mass="15097">MDRDGLSPAETVPDKNEWTLIEKLRKPWGPCFACNYGGKLYVMSDHSSYGMDLCSHVDVYSPDGLSWCELRGISANHIRLGILDNKLLLFSLYDNGQYYRTMIYDPAAPPDSEWCWSPMRASGAYLYTVTIKA</sequence>
<name>A0ABR2MDX8_9ASPA</name>
<evidence type="ECO:0000313" key="2">
    <source>
        <dbReference type="Proteomes" id="UP001412067"/>
    </source>
</evidence>
<keyword evidence="2" id="KW-1185">Reference proteome</keyword>
<protein>
    <submittedName>
        <fullName evidence="1">Uncharacterized protein</fullName>
    </submittedName>
</protein>
<dbReference type="InterPro" id="IPR015915">
    <property type="entry name" value="Kelch-typ_b-propeller"/>
</dbReference>
<evidence type="ECO:0000313" key="1">
    <source>
        <dbReference type="EMBL" id="KAK8962372.1"/>
    </source>
</evidence>
<dbReference type="Proteomes" id="UP001412067">
    <property type="component" value="Unassembled WGS sequence"/>
</dbReference>
<proteinExistence type="predicted"/>
<dbReference type="SUPFAM" id="SSF117281">
    <property type="entry name" value="Kelch motif"/>
    <property type="match status" value="1"/>
</dbReference>
<gene>
    <name evidence="1" type="ORF">KSP40_PGU000525</name>
</gene>
<comment type="caution">
    <text evidence="1">The sequence shown here is derived from an EMBL/GenBank/DDBJ whole genome shotgun (WGS) entry which is preliminary data.</text>
</comment>
<dbReference type="Gene3D" id="2.120.10.80">
    <property type="entry name" value="Kelch-type beta propeller"/>
    <property type="match status" value="1"/>
</dbReference>
<accession>A0ABR2MDX8</accession>
<dbReference type="EMBL" id="JBBWWR010000008">
    <property type="protein sequence ID" value="KAK8962372.1"/>
    <property type="molecule type" value="Genomic_DNA"/>
</dbReference>